<evidence type="ECO:0000256" key="1">
    <source>
        <dbReference type="ARBA" id="ARBA00022801"/>
    </source>
</evidence>
<evidence type="ECO:0000313" key="5">
    <source>
        <dbReference type="Proteomes" id="UP001187192"/>
    </source>
</evidence>
<evidence type="ECO:0000256" key="2">
    <source>
        <dbReference type="SAM" id="MobiDB-lite"/>
    </source>
</evidence>
<reference evidence="4" key="1">
    <citation type="submission" date="2023-07" db="EMBL/GenBank/DDBJ databases">
        <title>draft genome sequence of fig (Ficus carica).</title>
        <authorList>
            <person name="Takahashi T."/>
            <person name="Nishimura K."/>
        </authorList>
    </citation>
    <scope>NUCLEOTIDE SEQUENCE</scope>
</reference>
<organism evidence="4 5">
    <name type="scientific">Ficus carica</name>
    <name type="common">Common fig</name>
    <dbReference type="NCBI Taxonomy" id="3494"/>
    <lineage>
        <taxon>Eukaryota</taxon>
        <taxon>Viridiplantae</taxon>
        <taxon>Streptophyta</taxon>
        <taxon>Embryophyta</taxon>
        <taxon>Tracheophyta</taxon>
        <taxon>Spermatophyta</taxon>
        <taxon>Magnoliopsida</taxon>
        <taxon>eudicotyledons</taxon>
        <taxon>Gunneridae</taxon>
        <taxon>Pentapetalae</taxon>
        <taxon>rosids</taxon>
        <taxon>fabids</taxon>
        <taxon>Rosales</taxon>
        <taxon>Moraceae</taxon>
        <taxon>Ficeae</taxon>
        <taxon>Ficus</taxon>
    </lineage>
</organism>
<gene>
    <name evidence="4" type="ORF">TIFTF001_030546</name>
</gene>
<proteinExistence type="predicted"/>
<evidence type="ECO:0000259" key="3">
    <source>
        <dbReference type="Pfam" id="PF01764"/>
    </source>
</evidence>
<sequence length="615" mass="68441">MVKYKTFEQIEEEKEWWRLPFVSEFLRKNGLDSALKTFVGSDTVQARQFVKYAFGQLKSFNDAYLTKDWLSNSDKNDRNVIEKSTEVTDNAEGPSKSTTHSDGKNLEELHTDNDELGNGHSAEVVTQVGETTESDKYFWKDIANVINQSVVRKLGLPTPEKLKWDGFDLLNKIGLQSKSIAEAGYIESGLATSEGVDEAGDKTSDSTEINTIHSSFPDIRKATEDLLKQTDSVLGALMVLTAAISESNKEARLSGKSGKQEGSSSEGGVLNEKLASRDGPVLDEKKAQEMKELFATAESAMEAWAMLATSLGQPSFIKSEFEKICFLDNESTDTQVAIWRDSARRRLVIAFRGTEQTRWKDLKTDLMLVPAGLNPERIGGDFKQEVQVHSGFLSAYDSVRIRIISLLKQATGYSDENGEPPLKWHVYLTGHSLGGALATLLALELSSSQLAKRGAISVIMYNFGSPRVGNKRFAEVYNKKVKDSWRVVNHRDIIPTVPRLMGYCHVAQPVYLTAGDIKIALENLELLGDGYHGDVIGESTPDVLVSEFMKGERELIEKILQTEINIFRAIRDGSALMQHMEDFYYITLLENVRSNYLSATRSNPTDQDSITIGRG</sequence>
<feature type="compositionally biased region" description="Low complexity" evidence="2">
    <location>
        <begin position="254"/>
        <end position="268"/>
    </location>
</feature>
<protein>
    <recommendedName>
        <fullName evidence="3">Fungal lipase-type domain-containing protein</fullName>
    </recommendedName>
</protein>
<feature type="compositionally biased region" description="Basic and acidic residues" evidence="2">
    <location>
        <begin position="99"/>
        <end position="113"/>
    </location>
</feature>
<dbReference type="InterPro" id="IPR029058">
    <property type="entry name" value="AB_hydrolase_fold"/>
</dbReference>
<accession>A0AA88IZW0</accession>
<dbReference type="GO" id="GO:0006629">
    <property type="term" value="P:lipid metabolic process"/>
    <property type="evidence" value="ECO:0007669"/>
    <property type="project" value="InterPro"/>
</dbReference>
<comment type="caution">
    <text evidence="4">The sequence shown here is derived from an EMBL/GenBank/DDBJ whole genome shotgun (WGS) entry which is preliminary data.</text>
</comment>
<dbReference type="PANTHER" id="PTHR47759">
    <property type="entry name" value="OS04G0509100 PROTEIN"/>
    <property type="match status" value="1"/>
</dbReference>
<dbReference type="Gene3D" id="3.40.50.1820">
    <property type="entry name" value="alpha/beta hydrolase"/>
    <property type="match status" value="1"/>
</dbReference>
<dbReference type="SUPFAM" id="SSF53474">
    <property type="entry name" value="alpha/beta-Hydrolases"/>
    <property type="match status" value="1"/>
</dbReference>
<dbReference type="PANTHER" id="PTHR47759:SF2">
    <property type="entry name" value="TRIGLYCERIDE LIPASE"/>
    <property type="match status" value="1"/>
</dbReference>
<dbReference type="EMBL" id="BTGU01000112">
    <property type="protein sequence ID" value="GMN61458.1"/>
    <property type="molecule type" value="Genomic_DNA"/>
</dbReference>
<name>A0AA88IZW0_FICCA</name>
<dbReference type="InterPro" id="IPR002921">
    <property type="entry name" value="Fungal_lipase-type"/>
</dbReference>
<evidence type="ECO:0000313" key="4">
    <source>
        <dbReference type="EMBL" id="GMN61458.1"/>
    </source>
</evidence>
<feature type="domain" description="Fungal lipase-type" evidence="3">
    <location>
        <begin position="348"/>
        <end position="499"/>
    </location>
</feature>
<feature type="region of interest" description="Disordered" evidence="2">
    <location>
        <begin position="250"/>
        <end position="282"/>
    </location>
</feature>
<keyword evidence="1" id="KW-0378">Hydrolase</keyword>
<dbReference type="AlphaFoldDB" id="A0AA88IZW0"/>
<dbReference type="Proteomes" id="UP001187192">
    <property type="component" value="Unassembled WGS sequence"/>
</dbReference>
<dbReference type="GO" id="GO:0016787">
    <property type="term" value="F:hydrolase activity"/>
    <property type="evidence" value="ECO:0007669"/>
    <property type="project" value="UniProtKB-KW"/>
</dbReference>
<feature type="region of interest" description="Disordered" evidence="2">
    <location>
        <begin position="84"/>
        <end position="118"/>
    </location>
</feature>
<dbReference type="CDD" id="cd00519">
    <property type="entry name" value="Lipase_3"/>
    <property type="match status" value="1"/>
</dbReference>
<keyword evidence="5" id="KW-1185">Reference proteome</keyword>
<dbReference type="Pfam" id="PF01764">
    <property type="entry name" value="Lipase_3"/>
    <property type="match status" value="1"/>
</dbReference>